<evidence type="ECO:0000313" key="12">
    <source>
        <dbReference type="Proteomes" id="UP001199525"/>
    </source>
</evidence>
<evidence type="ECO:0000256" key="4">
    <source>
        <dbReference type="ARBA" id="ARBA00022679"/>
    </source>
</evidence>
<dbReference type="InterPro" id="IPR011006">
    <property type="entry name" value="CheY-like_superfamily"/>
</dbReference>
<dbReference type="InterPro" id="IPR005467">
    <property type="entry name" value="His_kinase_dom"/>
</dbReference>
<name>A0ABS8I683_9NOSO</name>
<dbReference type="PRINTS" id="PR00344">
    <property type="entry name" value="BCTRLSENSOR"/>
</dbReference>
<organism evidence="11 12">
    <name type="scientific">Nostoc favosum CHAB5714</name>
    <dbReference type="NCBI Taxonomy" id="2780399"/>
    <lineage>
        <taxon>Bacteria</taxon>
        <taxon>Bacillati</taxon>
        <taxon>Cyanobacteriota</taxon>
        <taxon>Cyanophyceae</taxon>
        <taxon>Nostocales</taxon>
        <taxon>Nostocaceae</taxon>
        <taxon>Nostoc</taxon>
        <taxon>Nostoc favosum</taxon>
    </lineage>
</organism>
<dbReference type="InterPro" id="IPR004358">
    <property type="entry name" value="Sig_transdc_His_kin-like_C"/>
</dbReference>
<keyword evidence="4" id="KW-0808">Transferase</keyword>
<evidence type="ECO:0000256" key="6">
    <source>
        <dbReference type="ARBA" id="ARBA00023012"/>
    </source>
</evidence>
<feature type="domain" description="Response regulatory" evidence="10">
    <location>
        <begin position="501"/>
        <end position="617"/>
    </location>
</feature>
<keyword evidence="6" id="KW-0902">Two-component regulatory system</keyword>
<dbReference type="Pfam" id="PF00072">
    <property type="entry name" value="Response_reg"/>
    <property type="match status" value="1"/>
</dbReference>
<keyword evidence="12" id="KW-1185">Reference proteome</keyword>
<gene>
    <name evidence="11" type="primary">hrmK</name>
    <name evidence="11" type="ORF">LC586_10830</name>
</gene>
<reference evidence="11 12" key="1">
    <citation type="journal article" date="2021" name="Microorganisms">
        <title>Genome Evolution of Filamentous Cyanobacterium Nostoc Species: From Facultative Symbiosis to Free Living.</title>
        <authorList>
            <person name="Huo D."/>
            <person name="Li H."/>
            <person name="Cai F."/>
            <person name="Guo X."/>
            <person name="Qiao Z."/>
            <person name="Wang W."/>
            <person name="Yu G."/>
            <person name="Li R."/>
        </authorList>
    </citation>
    <scope>NUCLEOTIDE SEQUENCE [LARGE SCALE GENOMIC DNA]</scope>
    <source>
        <strain evidence="11 12">CHAB 5714</strain>
    </source>
</reference>
<feature type="modified residue" description="4-aspartylphosphate" evidence="7">
    <location>
        <position position="550"/>
    </location>
</feature>
<dbReference type="GO" id="GO:0016301">
    <property type="term" value="F:kinase activity"/>
    <property type="evidence" value="ECO:0007669"/>
    <property type="project" value="UniProtKB-KW"/>
</dbReference>
<proteinExistence type="predicted"/>
<evidence type="ECO:0000256" key="5">
    <source>
        <dbReference type="ARBA" id="ARBA00022777"/>
    </source>
</evidence>
<dbReference type="PANTHER" id="PTHR43047">
    <property type="entry name" value="TWO-COMPONENT HISTIDINE PROTEIN KINASE"/>
    <property type="match status" value="1"/>
</dbReference>
<evidence type="ECO:0000259" key="10">
    <source>
        <dbReference type="PROSITE" id="PS50110"/>
    </source>
</evidence>
<evidence type="ECO:0000313" key="11">
    <source>
        <dbReference type="EMBL" id="MCC5599708.1"/>
    </source>
</evidence>
<dbReference type="PROSITE" id="PS50109">
    <property type="entry name" value="HIS_KIN"/>
    <property type="match status" value="1"/>
</dbReference>
<dbReference type="PANTHER" id="PTHR43047:SF63">
    <property type="entry name" value="HISTIDINE KINASE"/>
    <property type="match status" value="1"/>
</dbReference>
<dbReference type="SMART" id="SM00387">
    <property type="entry name" value="HATPase_c"/>
    <property type="match status" value="1"/>
</dbReference>
<dbReference type="SUPFAM" id="SSF47384">
    <property type="entry name" value="Homodimeric domain of signal transducing histidine kinase"/>
    <property type="match status" value="1"/>
</dbReference>
<dbReference type="SMART" id="SM00388">
    <property type="entry name" value="HisKA"/>
    <property type="match status" value="1"/>
</dbReference>
<dbReference type="NCBIfam" id="NF038297">
    <property type="entry name" value="hybrid_HK_HrmK"/>
    <property type="match status" value="1"/>
</dbReference>
<dbReference type="SMART" id="SM00448">
    <property type="entry name" value="REC"/>
    <property type="match status" value="1"/>
</dbReference>
<protein>
    <recommendedName>
        <fullName evidence="2">histidine kinase</fullName>
        <ecNumber evidence="2">2.7.13.3</ecNumber>
    </recommendedName>
</protein>
<dbReference type="InterPro" id="IPR036097">
    <property type="entry name" value="HisK_dim/P_sf"/>
</dbReference>
<evidence type="ECO:0000259" key="9">
    <source>
        <dbReference type="PROSITE" id="PS50109"/>
    </source>
</evidence>
<dbReference type="InterPro" id="IPR036890">
    <property type="entry name" value="HATPase_C_sf"/>
</dbReference>
<feature type="compositionally biased region" description="Low complexity" evidence="8">
    <location>
        <begin position="484"/>
        <end position="493"/>
    </location>
</feature>
<dbReference type="Gene3D" id="3.40.50.2300">
    <property type="match status" value="1"/>
</dbReference>
<keyword evidence="3 7" id="KW-0597">Phosphoprotein</keyword>
<dbReference type="InterPro" id="IPR003661">
    <property type="entry name" value="HisK_dim/P_dom"/>
</dbReference>
<feature type="domain" description="Histidine kinase" evidence="9">
    <location>
        <begin position="239"/>
        <end position="457"/>
    </location>
</feature>
<dbReference type="SUPFAM" id="SSF55874">
    <property type="entry name" value="ATPase domain of HSP90 chaperone/DNA topoisomerase II/histidine kinase"/>
    <property type="match status" value="1"/>
</dbReference>
<keyword evidence="5 11" id="KW-0418">Kinase</keyword>
<sequence length="621" mass="68259">MQQYSSLPDQNSQIDARPKPLTTIQQLRARLWLESSLNQLQSRLNDCLLSACKTVPQAGAAEAEIFQTVVNEINSAVNSSNLALTDCAVGIALFEPQETVATVCYVSCSLSSNSQPLFLELLTAEKKLLLRLQEVIELEYLQQLENQQPPSAWRLADDFGNVMGWLIIATAPLNSARESLIKLQAQLKSQLMVRSAKLCTTALVQLRNILYWQRRYQQLSNSNQELERTNQLKNQFLANTSHEIRTPLSSIIGFTHLLLAQGYEPTKERQQEYLNIIQSSGKHLLGLINDILDLSKIEANQLEVQWETIDVPMLCSNVFALVKEKAANKGLKLRLKLDPDITTLVADPLRLKQMLLNLLFNALKFTSKGSVGLEVASKGLFVDFTVWDTGTGISQEDQAQLFEPYFQIAKAVAGGGEGTGLGLAVTRKLAQIHGGSVKVESEVNCGSRFTLVLPFKQEVGVGGDEGDEGVGGDEGDEGAGGAGEEQSSSPPLPFTLSSSVDILLVENDLPNANLMQIYLRKLGYQVTWVKNAAEMWEALAQLDPVVILMDVHLPDGNGLKLVQQLRENRQYQTIPVIVQTAMAMKGDRETCLAAGVNDYISKPIDLPLLASLVAKYSKAPI</sequence>
<dbReference type="SUPFAM" id="SSF52172">
    <property type="entry name" value="CheY-like"/>
    <property type="match status" value="1"/>
</dbReference>
<dbReference type="Pfam" id="PF02518">
    <property type="entry name" value="HATPase_c"/>
    <property type="match status" value="1"/>
</dbReference>
<dbReference type="CDD" id="cd00082">
    <property type="entry name" value="HisKA"/>
    <property type="match status" value="1"/>
</dbReference>
<dbReference type="Gene3D" id="3.30.565.10">
    <property type="entry name" value="Histidine kinase-like ATPase, C-terminal domain"/>
    <property type="match status" value="1"/>
</dbReference>
<dbReference type="EMBL" id="JAIVFQ010000011">
    <property type="protein sequence ID" value="MCC5599708.1"/>
    <property type="molecule type" value="Genomic_DNA"/>
</dbReference>
<evidence type="ECO:0000256" key="2">
    <source>
        <dbReference type="ARBA" id="ARBA00012438"/>
    </source>
</evidence>
<comment type="caution">
    <text evidence="11">The sequence shown here is derived from an EMBL/GenBank/DDBJ whole genome shotgun (WGS) entry which is preliminary data.</text>
</comment>
<dbReference type="InterPro" id="IPR001789">
    <property type="entry name" value="Sig_transdc_resp-reg_receiver"/>
</dbReference>
<accession>A0ABS8I683</accession>
<dbReference type="EC" id="2.7.13.3" evidence="2"/>
<dbReference type="PROSITE" id="PS50110">
    <property type="entry name" value="RESPONSE_REGULATORY"/>
    <property type="match status" value="1"/>
</dbReference>
<dbReference type="CDD" id="cd17546">
    <property type="entry name" value="REC_hyHK_CKI1_RcsC-like"/>
    <property type="match status" value="1"/>
</dbReference>
<evidence type="ECO:0000256" key="7">
    <source>
        <dbReference type="PROSITE-ProRule" id="PRU00169"/>
    </source>
</evidence>
<dbReference type="RefSeq" id="WP_229484528.1">
    <property type="nucleotide sequence ID" value="NZ_JAIVFQ010000011.1"/>
</dbReference>
<feature type="region of interest" description="Disordered" evidence="8">
    <location>
        <begin position="460"/>
        <end position="493"/>
    </location>
</feature>
<dbReference type="Gene3D" id="1.10.287.130">
    <property type="match status" value="1"/>
</dbReference>
<dbReference type="Proteomes" id="UP001199525">
    <property type="component" value="Unassembled WGS sequence"/>
</dbReference>
<dbReference type="InterPro" id="IPR003594">
    <property type="entry name" value="HATPase_dom"/>
</dbReference>
<evidence type="ECO:0000256" key="8">
    <source>
        <dbReference type="SAM" id="MobiDB-lite"/>
    </source>
</evidence>
<evidence type="ECO:0000256" key="1">
    <source>
        <dbReference type="ARBA" id="ARBA00000085"/>
    </source>
</evidence>
<dbReference type="Pfam" id="PF00512">
    <property type="entry name" value="HisKA"/>
    <property type="match status" value="1"/>
</dbReference>
<evidence type="ECO:0000256" key="3">
    <source>
        <dbReference type="ARBA" id="ARBA00022553"/>
    </source>
</evidence>
<feature type="compositionally biased region" description="Acidic residues" evidence="8">
    <location>
        <begin position="464"/>
        <end position="477"/>
    </location>
</feature>
<comment type="catalytic activity">
    <reaction evidence="1">
        <text>ATP + protein L-histidine = ADP + protein N-phospho-L-histidine.</text>
        <dbReference type="EC" id="2.7.13.3"/>
    </reaction>
</comment>